<feature type="transmembrane region" description="Helical" evidence="7">
    <location>
        <begin position="282"/>
        <end position="302"/>
    </location>
</feature>
<feature type="transmembrane region" description="Helical" evidence="7">
    <location>
        <begin position="16"/>
        <end position="36"/>
    </location>
</feature>
<feature type="transmembrane region" description="Helical" evidence="7">
    <location>
        <begin position="88"/>
        <end position="106"/>
    </location>
</feature>
<reference evidence="9 10" key="1">
    <citation type="submission" date="2020-04" db="EMBL/GenBank/DDBJ databases">
        <authorList>
            <person name="Zhang R."/>
            <person name="Schippers A."/>
        </authorList>
    </citation>
    <scope>NUCLEOTIDE SEQUENCE [LARGE SCALE GENOMIC DNA]</scope>
    <source>
        <strain evidence="9 10">DSM 109850</strain>
    </source>
</reference>
<sequence length="374" mass="41741">MGHADGKPTYVYSLDWVRALTIVAVVAVHAVRFGLVPSRPDTGSLVQVLFQFGRVSFMVVTGFIVAYQYRSRTPRWMLFFQRRAKSAVAPYLIWLAVFLSLSVPVWPAAGFWHQYSRVLFTGNGHLYYLIITFQMYLLAPVLIWGLGALKRRLAWLAAASVIWEAGSWTMAGYLHQSGWAPALLVITYVGYFVLGGTLGYAWEAVRAWLRPRRRWLAVWMIPLWAAVILMFFTNLHWIGGLGVATSEFQPMSAVYCLGVTMVLLATGTWFEEARVQRPQLAWIVGLVADASFGIYLVHPLFVHGWLNLASRMGWSVNPVLNTAIALVLGVGLSIVVVVTIRLLPFSEYVVGTKRRIRATKVAASSSVSDHMAAS</sequence>
<name>A0A7Y0L3W3_9FIRM</name>
<proteinExistence type="inferred from homology"/>
<evidence type="ECO:0000256" key="3">
    <source>
        <dbReference type="ARBA" id="ARBA00022475"/>
    </source>
</evidence>
<dbReference type="GO" id="GO:0009246">
    <property type="term" value="P:enterobacterial common antigen biosynthetic process"/>
    <property type="evidence" value="ECO:0007669"/>
    <property type="project" value="TreeGrafter"/>
</dbReference>
<protein>
    <submittedName>
        <fullName evidence="9">Acyltransferase</fullName>
    </submittedName>
</protein>
<dbReference type="GO" id="GO:0016413">
    <property type="term" value="F:O-acetyltransferase activity"/>
    <property type="evidence" value="ECO:0007669"/>
    <property type="project" value="TreeGrafter"/>
</dbReference>
<feature type="transmembrane region" description="Helical" evidence="7">
    <location>
        <begin position="322"/>
        <end position="345"/>
    </location>
</feature>
<evidence type="ECO:0000256" key="2">
    <source>
        <dbReference type="ARBA" id="ARBA00007400"/>
    </source>
</evidence>
<gene>
    <name evidence="9" type="ORF">HIJ39_08865</name>
</gene>
<keyword evidence="10" id="KW-1185">Reference proteome</keyword>
<evidence type="ECO:0000313" key="10">
    <source>
        <dbReference type="Proteomes" id="UP000533476"/>
    </source>
</evidence>
<comment type="caution">
    <text evidence="9">The sequence shown here is derived from an EMBL/GenBank/DDBJ whole genome shotgun (WGS) entry which is preliminary data.</text>
</comment>
<keyword evidence="6 7" id="KW-0472">Membrane</keyword>
<keyword evidence="5 7" id="KW-1133">Transmembrane helix</keyword>
<accession>A0A7Y0L3W3</accession>
<dbReference type="PANTHER" id="PTHR40074">
    <property type="entry name" value="O-ACETYLTRANSFERASE WECH"/>
    <property type="match status" value="1"/>
</dbReference>
<dbReference type="InterPro" id="IPR002656">
    <property type="entry name" value="Acyl_transf_3_dom"/>
</dbReference>
<feature type="transmembrane region" description="Helical" evidence="7">
    <location>
        <begin position="179"/>
        <end position="202"/>
    </location>
</feature>
<comment type="similarity">
    <text evidence="2">Belongs to the acyltransferase 3 family.</text>
</comment>
<dbReference type="PANTHER" id="PTHR40074:SF2">
    <property type="entry name" value="O-ACETYLTRANSFERASE WECH"/>
    <property type="match status" value="1"/>
</dbReference>
<dbReference type="Proteomes" id="UP000533476">
    <property type="component" value="Unassembled WGS sequence"/>
</dbReference>
<feature type="transmembrane region" description="Helical" evidence="7">
    <location>
        <begin position="214"/>
        <end position="232"/>
    </location>
</feature>
<evidence type="ECO:0000256" key="1">
    <source>
        <dbReference type="ARBA" id="ARBA00004651"/>
    </source>
</evidence>
<keyword evidence="9" id="KW-0808">Transferase</keyword>
<evidence type="ECO:0000256" key="7">
    <source>
        <dbReference type="SAM" id="Phobius"/>
    </source>
</evidence>
<keyword evidence="4 7" id="KW-0812">Transmembrane</keyword>
<dbReference type="EMBL" id="JABBVZ010000023">
    <property type="protein sequence ID" value="NMP22462.1"/>
    <property type="molecule type" value="Genomic_DNA"/>
</dbReference>
<organism evidence="9 10">
    <name type="scientific">Sulfobacillus harzensis</name>
    <dbReference type="NCBI Taxonomy" id="2729629"/>
    <lineage>
        <taxon>Bacteria</taxon>
        <taxon>Bacillati</taxon>
        <taxon>Bacillota</taxon>
        <taxon>Clostridia</taxon>
        <taxon>Eubacteriales</taxon>
        <taxon>Clostridiales Family XVII. Incertae Sedis</taxon>
        <taxon>Sulfobacillus</taxon>
    </lineage>
</organism>
<keyword evidence="9" id="KW-0012">Acyltransferase</keyword>
<feature type="transmembrane region" description="Helical" evidence="7">
    <location>
        <begin position="252"/>
        <end position="270"/>
    </location>
</feature>
<evidence type="ECO:0000256" key="5">
    <source>
        <dbReference type="ARBA" id="ARBA00022989"/>
    </source>
</evidence>
<evidence type="ECO:0000256" key="4">
    <source>
        <dbReference type="ARBA" id="ARBA00022692"/>
    </source>
</evidence>
<dbReference type="Pfam" id="PF01757">
    <property type="entry name" value="Acyl_transf_3"/>
    <property type="match status" value="1"/>
</dbReference>
<dbReference type="RefSeq" id="WP_169098792.1">
    <property type="nucleotide sequence ID" value="NZ_JABBVZ010000023.1"/>
</dbReference>
<feature type="domain" description="Acyltransferase 3" evidence="8">
    <location>
        <begin position="12"/>
        <end position="337"/>
    </location>
</feature>
<keyword evidence="3" id="KW-1003">Cell membrane</keyword>
<evidence type="ECO:0000313" key="9">
    <source>
        <dbReference type="EMBL" id="NMP22462.1"/>
    </source>
</evidence>
<dbReference type="GO" id="GO:0005886">
    <property type="term" value="C:plasma membrane"/>
    <property type="evidence" value="ECO:0007669"/>
    <property type="project" value="UniProtKB-SubCell"/>
</dbReference>
<evidence type="ECO:0000259" key="8">
    <source>
        <dbReference type="Pfam" id="PF01757"/>
    </source>
</evidence>
<feature type="transmembrane region" description="Helical" evidence="7">
    <location>
        <begin position="153"/>
        <end position="173"/>
    </location>
</feature>
<feature type="transmembrane region" description="Helical" evidence="7">
    <location>
        <begin position="48"/>
        <end position="67"/>
    </location>
</feature>
<dbReference type="AlphaFoldDB" id="A0A7Y0L3W3"/>
<comment type="subcellular location">
    <subcellularLocation>
        <location evidence="1">Cell membrane</location>
        <topology evidence="1">Multi-pass membrane protein</topology>
    </subcellularLocation>
</comment>
<feature type="transmembrane region" description="Helical" evidence="7">
    <location>
        <begin position="126"/>
        <end position="146"/>
    </location>
</feature>
<evidence type="ECO:0000256" key="6">
    <source>
        <dbReference type="ARBA" id="ARBA00023136"/>
    </source>
</evidence>